<dbReference type="EMBL" id="BMAV01012502">
    <property type="protein sequence ID" value="GFY59215.1"/>
    <property type="molecule type" value="Genomic_DNA"/>
</dbReference>
<name>A0A8X6XV55_9ARAC</name>
<protein>
    <submittedName>
        <fullName evidence="1">Uncharacterized protein</fullName>
    </submittedName>
</protein>
<evidence type="ECO:0000313" key="1">
    <source>
        <dbReference type="EMBL" id="GFY59215.1"/>
    </source>
</evidence>
<sequence>MEWAPGAKNLLDFQKMLKPHNFIRMRRCGKKPLEESLICLSLAEVVLDCGKNKRVLSFGDSPDQEKFYLLGNKTAALLEDYKTKKRCANGYDKCRAN</sequence>
<gene>
    <name evidence="1" type="ORF">TNIN_325221</name>
</gene>
<accession>A0A8X6XV55</accession>
<keyword evidence="2" id="KW-1185">Reference proteome</keyword>
<reference evidence="1" key="1">
    <citation type="submission" date="2020-08" db="EMBL/GenBank/DDBJ databases">
        <title>Multicomponent nature underlies the extraordinary mechanical properties of spider dragline silk.</title>
        <authorList>
            <person name="Kono N."/>
            <person name="Nakamura H."/>
            <person name="Mori M."/>
            <person name="Yoshida Y."/>
            <person name="Ohtoshi R."/>
            <person name="Malay A.D."/>
            <person name="Moran D.A.P."/>
            <person name="Tomita M."/>
            <person name="Numata K."/>
            <person name="Arakawa K."/>
        </authorList>
    </citation>
    <scope>NUCLEOTIDE SEQUENCE</scope>
</reference>
<comment type="caution">
    <text evidence="1">The sequence shown here is derived from an EMBL/GenBank/DDBJ whole genome shotgun (WGS) entry which is preliminary data.</text>
</comment>
<evidence type="ECO:0000313" key="2">
    <source>
        <dbReference type="Proteomes" id="UP000886998"/>
    </source>
</evidence>
<dbReference type="Proteomes" id="UP000886998">
    <property type="component" value="Unassembled WGS sequence"/>
</dbReference>
<proteinExistence type="predicted"/>
<organism evidence="1 2">
    <name type="scientific">Trichonephila inaurata madagascariensis</name>
    <dbReference type="NCBI Taxonomy" id="2747483"/>
    <lineage>
        <taxon>Eukaryota</taxon>
        <taxon>Metazoa</taxon>
        <taxon>Ecdysozoa</taxon>
        <taxon>Arthropoda</taxon>
        <taxon>Chelicerata</taxon>
        <taxon>Arachnida</taxon>
        <taxon>Araneae</taxon>
        <taxon>Araneomorphae</taxon>
        <taxon>Entelegynae</taxon>
        <taxon>Araneoidea</taxon>
        <taxon>Nephilidae</taxon>
        <taxon>Trichonephila</taxon>
        <taxon>Trichonephila inaurata</taxon>
    </lineage>
</organism>
<dbReference type="AlphaFoldDB" id="A0A8X6XV55"/>